<feature type="compositionally biased region" description="Basic and acidic residues" evidence="1">
    <location>
        <begin position="154"/>
        <end position="189"/>
    </location>
</feature>
<reference evidence="2" key="1">
    <citation type="journal article" date="2023" name="Mol. Phylogenet. Evol.">
        <title>Genome-scale phylogeny and comparative genomics of the fungal order Sordariales.</title>
        <authorList>
            <person name="Hensen N."/>
            <person name="Bonometti L."/>
            <person name="Westerberg I."/>
            <person name="Brannstrom I.O."/>
            <person name="Guillou S."/>
            <person name="Cros-Aarteil S."/>
            <person name="Calhoun S."/>
            <person name="Haridas S."/>
            <person name="Kuo A."/>
            <person name="Mondo S."/>
            <person name="Pangilinan J."/>
            <person name="Riley R."/>
            <person name="LaButti K."/>
            <person name="Andreopoulos B."/>
            <person name="Lipzen A."/>
            <person name="Chen C."/>
            <person name="Yan M."/>
            <person name="Daum C."/>
            <person name="Ng V."/>
            <person name="Clum A."/>
            <person name="Steindorff A."/>
            <person name="Ohm R.A."/>
            <person name="Martin F."/>
            <person name="Silar P."/>
            <person name="Natvig D.O."/>
            <person name="Lalanne C."/>
            <person name="Gautier V."/>
            <person name="Ament-Velasquez S.L."/>
            <person name="Kruys A."/>
            <person name="Hutchinson M.I."/>
            <person name="Powell A.J."/>
            <person name="Barry K."/>
            <person name="Miller A.N."/>
            <person name="Grigoriev I.V."/>
            <person name="Debuchy R."/>
            <person name="Gladieux P."/>
            <person name="Hiltunen Thoren M."/>
            <person name="Johannesson H."/>
        </authorList>
    </citation>
    <scope>NUCLEOTIDE SEQUENCE</scope>
    <source>
        <strain evidence="2">PSN324</strain>
    </source>
</reference>
<proteinExistence type="predicted"/>
<gene>
    <name evidence="2" type="ORF">QBC42DRAFT_262151</name>
</gene>
<accession>A0AAV9HZF9</accession>
<sequence length="189" mass="21101">MLRPMSRLQTKPTLCRAAALSARLFASRPCNPSQPRSRPPYHRKQQPNNDFTSNNSIFGCPPSTHTSKTAPQTARHFPPSARSVADERSRSFYSTVIYHGQVPGSDYEFDDSQVFGSEVKTNPTQSEANVAADRGEKDPLPMGMHRTILLGEGGAHEYTKATDSEESVHADRYEEDPLHKDQKKKDSKN</sequence>
<comment type="caution">
    <text evidence="2">The sequence shown here is derived from an EMBL/GenBank/DDBJ whole genome shotgun (WGS) entry which is preliminary data.</text>
</comment>
<protein>
    <submittedName>
        <fullName evidence="2">Uncharacterized protein</fullName>
    </submittedName>
</protein>
<organism evidence="2 3">
    <name type="scientific">Cladorrhinum samala</name>
    <dbReference type="NCBI Taxonomy" id="585594"/>
    <lineage>
        <taxon>Eukaryota</taxon>
        <taxon>Fungi</taxon>
        <taxon>Dikarya</taxon>
        <taxon>Ascomycota</taxon>
        <taxon>Pezizomycotina</taxon>
        <taxon>Sordariomycetes</taxon>
        <taxon>Sordariomycetidae</taxon>
        <taxon>Sordariales</taxon>
        <taxon>Podosporaceae</taxon>
        <taxon>Cladorrhinum</taxon>
    </lineage>
</organism>
<dbReference type="Proteomes" id="UP001321749">
    <property type="component" value="Unassembled WGS sequence"/>
</dbReference>
<feature type="compositionally biased region" description="Polar residues" evidence="1">
    <location>
        <begin position="46"/>
        <end position="72"/>
    </location>
</feature>
<evidence type="ECO:0000313" key="2">
    <source>
        <dbReference type="EMBL" id="KAK4465151.1"/>
    </source>
</evidence>
<feature type="region of interest" description="Disordered" evidence="1">
    <location>
        <begin position="123"/>
        <end position="189"/>
    </location>
</feature>
<evidence type="ECO:0000256" key="1">
    <source>
        <dbReference type="SAM" id="MobiDB-lite"/>
    </source>
</evidence>
<evidence type="ECO:0000313" key="3">
    <source>
        <dbReference type="Proteomes" id="UP001321749"/>
    </source>
</evidence>
<dbReference type="AlphaFoldDB" id="A0AAV9HZF9"/>
<feature type="region of interest" description="Disordered" evidence="1">
    <location>
        <begin position="27"/>
        <end position="86"/>
    </location>
</feature>
<dbReference type="EMBL" id="MU864942">
    <property type="protein sequence ID" value="KAK4465151.1"/>
    <property type="molecule type" value="Genomic_DNA"/>
</dbReference>
<name>A0AAV9HZF9_9PEZI</name>
<keyword evidence="3" id="KW-1185">Reference proteome</keyword>
<reference evidence="2" key="2">
    <citation type="submission" date="2023-06" db="EMBL/GenBank/DDBJ databases">
        <authorList>
            <consortium name="Lawrence Berkeley National Laboratory"/>
            <person name="Mondo S.J."/>
            <person name="Hensen N."/>
            <person name="Bonometti L."/>
            <person name="Westerberg I."/>
            <person name="Brannstrom I.O."/>
            <person name="Guillou S."/>
            <person name="Cros-Aarteil S."/>
            <person name="Calhoun S."/>
            <person name="Haridas S."/>
            <person name="Kuo A."/>
            <person name="Pangilinan J."/>
            <person name="Riley R."/>
            <person name="Labutti K."/>
            <person name="Andreopoulos B."/>
            <person name="Lipzen A."/>
            <person name="Chen C."/>
            <person name="Yanf M."/>
            <person name="Daum C."/>
            <person name="Ng V."/>
            <person name="Clum A."/>
            <person name="Steindorff A."/>
            <person name="Ohm R."/>
            <person name="Martin F."/>
            <person name="Silar P."/>
            <person name="Natvig D."/>
            <person name="Lalanne C."/>
            <person name="Gautier V."/>
            <person name="Ament-Velasquez S.L."/>
            <person name="Kruys A."/>
            <person name="Hutchinson M.I."/>
            <person name="Powell A.J."/>
            <person name="Barry K."/>
            <person name="Miller A.N."/>
            <person name="Grigoriev I.V."/>
            <person name="Debuchy R."/>
            <person name="Gladieux P."/>
            <person name="Thoren M.H."/>
            <person name="Johannesson H."/>
        </authorList>
    </citation>
    <scope>NUCLEOTIDE SEQUENCE</scope>
    <source>
        <strain evidence="2">PSN324</strain>
    </source>
</reference>